<dbReference type="GO" id="GO:0009289">
    <property type="term" value="C:pilus"/>
    <property type="evidence" value="ECO:0007669"/>
    <property type="project" value="UniProtKB-SubCell"/>
</dbReference>
<name>A0A1B7L291_9ENTR</name>
<gene>
    <name evidence="7" type="ORF">A9B99_09065</name>
</gene>
<organism evidence="7 8">
    <name type="scientific">Mangrovibacter phragmitis</name>
    <dbReference type="NCBI Taxonomy" id="1691903"/>
    <lineage>
        <taxon>Bacteria</taxon>
        <taxon>Pseudomonadati</taxon>
        <taxon>Pseudomonadota</taxon>
        <taxon>Gammaproteobacteria</taxon>
        <taxon>Enterobacterales</taxon>
        <taxon>Enterobacteriaceae</taxon>
        <taxon>Mangrovibacter</taxon>
    </lineage>
</organism>
<feature type="domain" description="Fimbrial-type adhesion" evidence="6">
    <location>
        <begin position="32"/>
        <end position="169"/>
    </location>
</feature>
<evidence type="ECO:0000256" key="2">
    <source>
        <dbReference type="ARBA" id="ARBA00006671"/>
    </source>
</evidence>
<dbReference type="STRING" id="1691903.A9B99_09065"/>
<dbReference type="InterPro" id="IPR000259">
    <property type="entry name" value="Adhesion_dom_fimbrial"/>
</dbReference>
<dbReference type="Pfam" id="PF00419">
    <property type="entry name" value="Fimbrial"/>
    <property type="match status" value="1"/>
</dbReference>
<feature type="signal peptide" evidence="5">
    <location>
        <begin position="1"/>
        <end position="25"/>
    </location>
</feature>
<keyword evidence="8" id="KW-1185">Reference proteome</keyword>
<dbReference type="PANTHER" id="PTHR33420">
    <property type="entry name" value="FIMBRIAL SUBUNIT ELFA-RELATED"/>
    <property type="match status" value="1"/>
</dbReference>
<keyword evidence="3 5" id="KW-0732">Signal</keyword>
<dbReference type="InterPro" id="IPR008966">
    <property type="entry name" value="Adhesion_dom_sf"/>
</dbReference>
<dbReference type="EMBL" id="LYRP01000022">
    <property type="protein sequence ID" value="OAT76453.1"/>
    <property type="molecule type" value="Genomic_DNA"/>
</dbReference>
<dbReference type="Gene3D" id="2.60.40.1090">
    <property type="entry name" value="Fimbrial-type adhesion domain"/>
    <property type="match status" value="1"/>
</dbReference>
<sequence>MIIKKRINFICPLLFAMFFSSSAFSATNMEMKVTATIKDATCSFAKELGTIPLGEVDIADLSTTDISLSKEVKVELKCGSDAKSVYLTMNGTAATNDTFKNEGTAAGVGLRIFEDAAKTKIVIPNTTKIALTPSAQAASHNFTLGILALAGATPGPGSFLSTVTIAISYS</sequence>
<dbReference type="Proteomes" id="UP000078225">
    <property type="component" value="Unassembled WGS sequence"/>
</dbReference>
<evidence type="ECO:0000259" key="6">
    <source>
        <dbReference type="Pfam" id="PF00419"/>
    </source>
</evidence>
<dbReference type="GO" id="GO:0043709">
    <property type="term" value="P:cell adhesion involved in single-species biofilm formation"/>
    <property type="evidence" value="ECO:0007669"/>
    <property type="project" value="TreeGrafter"/>
</dbReference>
<accession>A0A1B7L291</accession>
<evidence type="ECO:0000256" key="3">
    <source>
        <dbReference type="ARBA" id="ARBA00022729"/>
    </source>
</evidence>
<dbReference type="SUPFAM" id="SSF49401">
    <property type="entry name" value="Bacterial adhesins"/>
    <property type="match status" value="1"/>
</dbReference>
<reference evidence="8" key="1">
    <citation type="submission" date="2016-05" db="EMBL/GenBank/DDBJ databases">
        <authorList>
            <person name="Behera P."/>
            <person name="Vaishampayan P."/>
            <person name="Singh N."/>
            <person name="Raina V."/>
            <person name="Suar M."/>
            <person name="Pattnaik A."/>
            <person name="Rastogi G."/>
        </authorList>
    </citation>
    <scope>NUCLEOTIDE SEQUENCE [LARGE SCALE GENOMIC DNA]</scope>
    <source>
        <strain evidence="8">MP23</strain>
    </source>
</reference>
<dbReference type="InterPro" id="IPR050263">
    <property type="entry name" value="Bact_Fimbrial_Adh_Pro"/>
</dbReference>
<dbReference type="RefSeq" id="WP_064598439.1">
    <property type="nucleotide sequence ID" value="NZ_CP134782.1"/>
</dbReference>
<dbReference type="AlphaFoldDB" id="A0A1B7L291"/>
<evidence type="ECO:0000256" key="4">
    <source>
        <dbReference type="ARBA" id="ARBA00023263"/>
    </source>
</evidence>
<evidence type="ECO:0000313" key="8">
    <source>
        <dbReference type="Proteomes" id="UP000078225"/>
    </source>
</evidence>
<evidence type="ECO:0000256" key="1">
    <source>
        <dbReference type="ARBA" id="ARBA00004561"/>
    </source>
</evidence>
<comment type="similarity">
    <text evidence="2">Belongs to the fimbrial protein family.</text>
</comment>
<protein>
    <recommendedName>
        <fullName evidence="6">Fimbrial-type adhesion domain-containing protein</fullName>
    </recommendedName>
</protein>
<proteinExistence type="inferred from homology"/>
<evidence type="ECO:0000313" key="7">
    <source>
        <dbReference type="EMBL" id="OAT76453.1"/>
    </source>
</evidence>
<dbReference type="InterPro" id="IPR036937">
    <property type="entry name" value="Adhesion_dom_fimbrial_sf"/>
</dbReference>
<evidence type="ECO:0000256" key="5">
    <source>
        <dbReference type="SAM" id="SignalP"/>
    </source>
</evidence>
<comment type="caution">
    <text evidence="7">The sequence shown here is derived from an EMBL/GenBank/DDBJ whole genome shotgun (WGS) entry which is preliminary data.</text>
</comment>
<comment type="subcellular location">
    <subcellularLocation>
        <location evidence="1">Fimbrium</location>
    </subcellularLocation>
</comment>
<feature type="chain" id="PRO_5008596625" description="Fimbrial-type adhesion domain-containing protein" evidence="5">
    <location>
        <begin position="26"/>
        <end position="170"/>
    </location>
</feature>
<keyword evidence="4" id="KW-0281">Fimbrium</keyword>
<dbReference type="PANTHER" id="PTHR33420:SF3">
    <property type="entry name" value="FIMBRIAL SUBUNIT ELFA"/>
    <property type="match status" value="1"/>
</dbReference>